<dbReference type="STRING" id="1121131.SAMN02745229_03086"/>
<comment type="catalytic activity">
    <reaction evidence="8">
        <text>adenosine + H2O + H(+) = inosine + NH4(+)</text>
        <dbReference type="Rhea" id="RHEA:24408"/>
        <dbReference type="ChEBI" id="CHEBI:15377"/>
        <dbReference type="ChEBI" id="CHEBI:15378"/>
        <dbReference type="ChEBI" id="CHEBI:16335"/>
        <dbReference type="ChEBI" id="CHEBI:17596"/>
        <dbReference type="ChEBI" id="CHEBI:28938"/>
        <dbReference type="EC" id="3.5.4.4"/>
    </reaction>
    <physiologicalReaction direction="left-to-right" evidence="8">
        <dbReference type="Rhea" id="RHEA:24409"/>
    </physiologicalReaction>
</comment>
<dbReference type="Proteomes" id="UP000184278">
    <property type="component" value="Unassembled WGS sequence"/>
</dbReference>
<evidence type="ECO:0000256" key="7">
    <source>
        <dbReference type="ARBA" id="ARBA00022833"/>
    </source>
</evidence>
<dbReference type="SUPFAM" id="SSF64438">
    <property type="entry name" value="CNF1/YfiH-like putative cysteine hydrolases"/>
    <property type="match status" value="1"/>
</dbReference>
<organism evidence="12 13">
    <name type="scientific">Butyrivibrio fibrisolvens DSM 3071</name>
    <dbReference type="NCBI Taxonomy" id="1121131"/>
    <lineage>
        <taxon>Bacteria</taxon>
        <taxon>Bacillati</taxon>
        <taxon>Bacillota</taxon>
        <taxon>Clostridia</taxon>
        <taxon>Lachnospirales</taxon>
        <taxon>Lachnospiraceae</taxon>
        <taxon>Butyrivibrio</taxon>
    </lineage>
</organism>
<keyword evidence="6" id="KW-0378">Hydrolase</keyword>
<evidence type="ECO:0000313" key="12">
    <source>
        <dbReference type="EMBL" id="SHI43494.1"/>
    </source>
</evidence>
<dbReference type="CDD" id="cd16833">
    <property type="entry name" value="YfiH"/>
    <property type="match status" value="1"/>
</dbReference>
<dbReference type="RefSeq" id="WP_073389072.1">
    <property type="nucleotide sequence ID" value="NZ_FQXK01000029.1"/>
</dbReference>
<comment type="catalytic activity">
    <reaction evidence="1">
        <text>inosine + phosphate = alpha-D-ribose 1-phosphate + hypoxanthine</text>
        <dbReference type="Rhea" id="RHEA:27646"/>
        <dbReference type="ChEBI" id="CHEBI:17368"/>
        <dbReference type="ChEBI" id="CHEBI:17596"/>
        <dbReference type="ChEBI" id="CHEBI:43474"/>
        <dbReference type="ChEBI" id="CHEBI:57720"/>
        <dbReference type="EC" id="2.4.2.1"/>
    </reaction>
    <physiologicalReaction direction="left-to-right" evidence="1">
        <dbReference type="Rhea" id="RHEA:27647"/>
    </physiologicalReaction>
</comment>
<dbReference type="Pfam" id="PF02578">
    <property type="entry name" value="Cu-oxidase_4"/>
    <property type="match status" value="1"/>
</dbReference>
<dbReference type="EMBL" id="FQXK01000029">
    <property type="protein sequence ID" value="SHI43494.1"/>
    <property type="molecule type" value="Genomic_DNA"/>
</dbReference>
<evidence type="ECO:0000256" key="6">
    <source>
        <dbReference type="ARBA" id="ARBA00022801"/>
    </source>
</evidence>
<evidence type="ECO:0000256" key="2">
    <source>
        <dbReference type="ARBA" id="ARBA00003215"/>
    </source>
</evidence>
<dbReference type="GO" id="GO:0017061">
    <property type="term" value="F:S-methyl-5-thioadenosine phosphorylase activity"/>
    <property type="evidence" value="ECO:0007669"/>
    <property type="project" value="UniProtKB-EC"/>
</dbReference>
<evidence type="ECO:0000256" key="10">
    <source>
        <dbReference type="ARBA" id="ARBA00049893"/>
    </source>
</evidence>
<protein>
    <recommendedName>
        <fullName evidence="11">Purine nucleoside phosphorylase</fullName>
    </recommendedName>
</protein>
<dbReference type="PANTHER" id="PTHR30616">
    <property type="entry name" value="UNCHARACTERIZED PROTEIN YFIH"/>
    <property type="match status" value="1"/>
</dbReference>
<evidence type="ECO:0000256" key="8">
    <source>
        <dbReference type="ARBA" id="ARBA00047989"/>
    </source>
</evidence>
<dbReference type="InterPro" id="IPR038371">
    <property type="entry name" value="Cu_polyphenol_OxRdtase_sf"/>
</dbReference>
<dbReference type="GO" id="GO:0016787">
    <property type="term" value="F:hydrolase activity"/>
    <property type="evidence" value="ECO:0007669"/>
    <property type="project" value="UniProtKB-KW"/>
</dbReference>
<proteinExistence type="inferred from homology"/>
<reference evidence="13" key="1">
    <citation type="submission" date="2016-11" db="EMBL/GenBank/DDBJ databases">
        <authorList>
            <person name="Varghese N."/>
            <person name="Submissions S."/>
        </authorList>
    </citation>
    <scope>NUCLEOTIDE SEQUENCE [LARGE SCALE GENOMIC DNA]</scope>
    <source>
        <strain evidence="13">DSM 3071</strain>
    </source>
</reference>
<dbReference type="GO" id="GO:0005507">
    <property type="term" value="F:copper ion binding"/>
    <property type="evidence" value="ECO:0007669"/>
    <property type="project" value="TreeGrafter"/>
</dbReference>
<evidence type="ECO:0000256" key="11">
    <source>
        <dbReference type="RuleBase" id="RU361274"/>
    </source>
</evidence>
<dbReference type="InterPro" id="IPR011324">
    <property type="entry name" value="Cytotoxic_necrot_fac-like_cat"/>
</dbReference>
<evidence type="ECO:0000256" key="3">
    <source>
        <dbReference type="ARBA" id="ARBA00007353"/>
    </source>
</evidence>
<keyword evidence="4" id="KW-0808">Transferase</keyword>
<dbReference type="InterPro" id="IPR003730">
    <property type="entry name" value="Cu_polyphenol_OxRdtase"/>
</dbReference>
<dbReference type="AlphaFoldDB" id="A0A1M6B425"/>
<name>A0A1M6B425_BUTFI</name>
<evidence type="ECO:0000313" key="13">
    <source>
        <dbReference type="Proteomes" id="UP000184278"/>
    </source>
</evidence>
<dbReference type="GeneID" id="89508294"/>
<sequence length="325" mass="36584">MEKIVRKGQEPIMKQHIHENGMEYLTFPALDATGIVSHSFSTRIGGASKGYYSATNFSFTRGDVKEDVEENYRRMAQILGYGRTLEHFVTTFQTHTTNVMRITKDDMGKGVCKDRNYVDVDGMITNEPGIILTTFHADCPPIYFVDPVHKAIGLSHSGWKGTVGRIGARTVEAMTREFGTDPSDLVCAIGPSICVDCYEVSSDVAEKFIEEFEIEDIPEYISDFENSDNPLEIYNNNSIEKVENTSSIIKRNREETPVILYKKAGSKYQLNLWEAIRRTLIDAGVKTYNISITDICSHCNPDYIFSHRTTGEKRGNLAAFLVLNS</sequence>
<dbReference type="PANTHER" id="PTHR30616:SF2">
    <property type="entry name" value="PURINE NUCLEOSIDE PHOSPHORYLASE LACC1"/>
    <property type="match status" value="1"/>
</dbReference>
<keyword evidence="5" id="KW-0479">Metal-binding</keyword>
<keyword evidence="7" id="KW-0862">Zinc</keyword>
<comment type="function">
    <text evidence="2">Purine nucleoside enzyme that catalyzes the phosphorolysis of adenosine and inosine nucleosides, yielding D-ribose 1-phosphate and the respective free bases, adenine and hypoxanthine. Also catalyzes the phosphorolysis of S-methyl-5'-thioadenosine into adenine and S-methyl-5-thio-alpha-D-ribose 1-phosphate. Also has adenosine deaminase activity.</text>
</comment>
<dbReference type="NCBIfam" id="TIGR00726">
    <property type="entry name" value="peptidoglycan editing factor PgeF"/>
    <property type="match status" value="1"/>
</dbReference>
<comment type="catalytic activity">
    <reaction evidence="9">
        <text>adenosine + phosphate = alpha-D-ribose 1-phosphate + adenine</text>
        <dbReference type="Rhea" id="RHEA:27642"/>
        <dbReference type="ChEBI" id="CHEBI:16335"/>
        <dbReference type="ChEBI" id="CHEBI:16708"/>
        <dbReference type="ChEBI" id="CHEBI:43474"/>
        <dbReference type="ChEBI" id="CHEBI:57720"/>
        <dbReference type="EC" id="2.4.2.1"/>
    </reaction>
    <physiologicalReaction direction="left-to-right" evidence="9">
        <dbReference type="Rhea" id="RHEA:27643"/>
    </physiologicalReaction>
</comment>
<comment type="catalytic activity">
    <reaction evidence="10">
        <text>S-methyl-5'-thioadenosine + phosphate = 5-(methylsulfanyl)-alpha-D-ribose 1-phosphate + adenine</text>
        <dbReference type="Rhea" id="RHEA:11852"/>
        <dbReference type="ChEBI" id="CHEBI:16708"/>
        <dbReference type="ChEBI" id="CHEBI:17509"/>
        <dbReference type="ChEBI" id="CHEBI:43474"/>
        <dbReference type="ChEBI" id="CHEBI:58533"/>
        <dbReference type="EC" id="2.4.2.28"/>
    </reaction>
    <physiologicalReaction direction="left-to-right" evidence="10">
        <dbReference type="Rhea" id="RHEA:11853"/>
    </physiologicalReaction>
</comment>
<evidence type="ECO:0000256" key="4">
    <source>
        <dbReference type="ARBA" id="ARBA00022679"/>
    </source>
</evidence>
<evidence type="ECO:0000256" key="1">
    <source>
        <dbReference type="ARBA" id="ARBA00000553"/>
    </source>
</evidence>
<accession>A0A1M6B425</accession>
<evidence type="ECO:0000256" key="5">
    <source>
        <dbReference type="ARBA" id="ARBA00022723"/>
    </source>
</evidence>
<comment type="similarity">
    <text evidence="3 11">Belongs to the purine nucleoside phosphorylase YfiH/LACC1 family.</text>
</comment>
<evidence type="ECO:0000256" key="9">
    <source>
        <dbReference type="ARBA" id="ARBA00048968"/>
    </source>
</evidence>
<keyword evidence="13" id="KW-1185">Reference proteome</keyword>
<dbReference type="Gene3D" id="3.60.140.10">
    <property type="entry name" value="CNF1/YfiH-like putative cysteine hydrolases"/>
    <property type="match status" value="1"/>
</dbReference>
<dbReference type="OrthoDB" id="4279at2"/>
<gene>
    <name evidence="12" type="ORF">SAMN02745229_03086</name>
</gene>